<evidence type="ECO:0000313" key="5">
    <source>
        <dbReference type="Proteomes" id="UP000321606"/>
    </source>
</evidence>
<dbReference type="InterPro" id="IPR018392">
    <property type="entry name" value="LysM"/>
</dbReference>
<keyword evidence="2" id="KW-1133">Transmembrane helix</keyword>
<dbReference type="GO" id="GO:0004222">
    <property type="term" value="F:metalloendopeptidase activity"/>
    <property type="evidence" value="ECO:0007669"/>
    <property type="project" value="TreeGrafter"/>
</dbReference>
<accession>A0A510J801</accession>
<dbReference type="OrthoDB" id="9809488at2"/>
<dbReference type="EMBL" id="AP019822">
    <property type="protein sequence ID" value="BBM35317.1"/>
    <property type="molecule type" value="Genomic_DNA"/>
</dbReference>
<dbReference type="RefSeq" id="WP_051411711.1">
    <property type="nucleotide sequence ID" value="NZ_AP019822.1"/>
</dbReference>
<reference evidence="4 5" key="1">
    <citation type="submission" date="2019-07" db="EMBL/GenBank/DDBJ databases">
        <title>Complete Genome Sequence of Leptotrichia goodfellowii Strain JCM 16774.</title>
        <authorList>
            <person name="Watanabe S."/>
            <person name="Cui L."/>
        </authorList>
    </citation>
    <scope>NUCLEOTIDE SEQUENCE [LARGE SCALE GENOMIC DNA]</scope>
    <source>
        <strain evidence="4 5">JCM16774</strain>
    </source>
</reference>
<protein>
    <submittedName>
        <fullName evidence="4">Peptidase, M23 family</fullName>
    </submittedName>
</protein>
<dbReference type="SUPFAM" id="SSF51261">
    <property type="entry name" value="Duplicated hybrid motif"/>
    <property type="match status" value="1"/>
</dbReference>
<sequence>MKKKINFFKISVYIIVPVIFLVIIYEIYRTDYNENEKVENISGEILKVPNSEGNTGEFEYESYIVSEEISVTDLALKLKKDVKVLQYNNPVTAKSCLLKPGTRIIVYKEPVIFYKIKDGDTLSVIASKFQVSKESIININSDIIQENLSNKKYLVIKNPVINDSLIVEKGMEEISSLVDLSVELNKGHNKSDLINKETIISDISNNRTKSNRIKNNYSSEDNFENIEVKVITDNESNQSNFEGEEEIKITKEDIRKLDLSKIESYELYWPVVSTKITSEFGNRMHPVLKENRFHRGVDIASVKGAAVNSGVKGVVTYAGAKGNYGNMIEVRRNDGLKVRYAHLSKIEVRTGQTVQEGDKIGEVGSTGMATGPHLHYEVLIEDIPVDPMKFKYR</sequence>
<keyword evidence="1" id="KW-0732">Signal</keyword>
<dbReference type="STRING" id="714315.GCA_000516535_00239"/>
<proteinExistence type="predicted"/>
<name>A0A510J801_9FUSO</name>
<organism evidence="4 5">
    <name type="scientific">Pseudoleptotrichia goodfellowii</name>
    <dbReference type="NCBI Taxonomy" id="157692"/>
    <lineage>
        <taxon>Bacteria</taxon>
        <taxon>Fusobacteriati</taxon>
        <taxon>Fusobacteriota</taxon>
        <taxon>Fusobacteriia</taxon>
        <taxon>Fusobacteriales</taxon>
        <taxon>Leptotrichiaceae</taxon>
        <taxon>Pseudoleptotrichia</taxon>
    </lineage>
</organism>
<dbReference type="InterPro" id="IPR011055">
    <property type="entry name" value="Dup_hybrid_motif"/>
</dbReference>
<dbReference type="Gene3D" id="2.70.70.10">
    <property type="entry name" value="Glucose Permease (Domain IIA)"/>
    <property type="match status" value="1"/>
</dbReference>
<dbReference type="PANTHER" id="PTHR21666">
    <property type="entry name" value="PEPTIDASE-RELATED"/>
    <property type="match status" value="1"/>
</dbReference>
<feature type="domain" description="LysM" evidence="3">
    <location>
        <begin position="112"/>
        <end position="156"/>
    </location>
</feature>
<evidence type="ECO:0000313" key="4">
    <source>
        <dbReference type="EMBL" id="BBM35317.1"/>
    </source>
</evidence>
<dbReference type="Gene3D" id="3.10.350.10">
    <property type="entry name" value="LysM domain"/>
    <property type="match status" value="1"/>
</dbReference>
<dbReference type="InterPro" id="IPR016047">
    <property type="entry name" value="M23ase_b-sheet_dom"/>
</dbReference>
<dbReference type="SMART" id="SM00257">
    <property type="entry name" value="LysM"/>
    <property type="match status" value="1"/>
</dbReference>
<dbReference type="SUPFAM" id="SSF54106">
    <property type="entry name" value="LysM domain"/>
    <property type="match status" value="1"/>
</dbReference>
<dbReference type="CDD" id="cd12797">
    <property type="entry name" value="M23_peptidase"/>
    <property type="match status" value="1"/>
</dbReference>
<dbReference type="Pfam" id="PF01476">
    <property type="entry name" value="LysM"/>
    <property type="match status" value="1"/>
</dbReference>
<evidence type="ECO:0000256" key="1">
    <source>
        <dbReference type="ARBA" id="ARBA00022729"/>
    </source>
</evidence>
<dbReference type="Proteomes" id="UP000321606">
    <property type="component" value="Chromosome"/>
</dbReference>
<keyword evidence="2" id="KW-0472">Membrane</keyword>
<evidence type="ECO:0000259" key="3">
    <source>
        <dbReference type="PROSITE" id="PS51782"/>
    </source>
</evidence>
<dbReference type="KEGG" id="lgo:JCM16774_0224"/>
<keyword evidence="2" id="KW-0812">Transmembrane</keyword>
<dbReference type="InterPro" id="IPR036779">
    <property type="entry name" value="LysM_dom_sf"/>
</dbReference>
<dbReference type="PANTHER" id="PTHR21666:SF289">
    <property type="entry name" value="L-ALA--D-GLU ENDOPEPTIDASE"/>
    <property type="match status" value="1"/>
</dbReference>
<dbReference type="InterPro" id="IPR050570">
    <property type="entry name" value="Cell_wall_metabolism_enzyme"/>
</dbReference>
<dbReference type="Pfam" id="PF01551">
    <property type="entry name" value="Peptidase_M23"/>
    <property type="match status" value="1"/>
</dbReference>
<feature type="transmembrane region" description="Helical" evidence="2">
    <location>
        <begin position="7"/>
        <end position="28"/>
    </location>
</feature>
<dbReference type="AlphaFoldDB" id="A0A510J801"/>
<evidence type="ECO:0000256" key="2">
    <source>
        <dbReference type="SAM" id="Phobius"/>
    </source>
</evidence>
<dbReference type="PROSITE" id="PS51782">
    <property type="entry name" value="LYSM"/>
    <property type="match status" value="1"/>
</dbReference>
<gene>
    <name evidence="4" type="ORF">JCM16774_0224</name>
</gene>